<feature type="transmembrane region" description="Helical" evidence="1">
    <location>
        <begin position="154"/>
        <end position="176"/>
    </location>
</feature>
<feature type="transmembrane region" description="Helical" evidence="1">
    <location>
        <begin position="103"/>
        <end position="127"/>
    </location>
</feature>
<accession>A0A6G1M1Y4</accession>
<dbReference type="EMBL" id="WIWT01000032">
    <property type="protein sequence ID" value="KAF3211767.1"/>
    <property type="molecule type" value="Genomic_DNA"/>
</dbReference>
<dbReference type="Proteomes" id="UP000483672">
    <property type="component" value="Unassembled WGS sequence"/>
</dbReference>
<keyword evidence="1" id="KW-1133">Transmembrane helix</keyword>
<dbReference type="AlphaFoldDB" id="A0A6G1M1Y4"/>
<sequence>MSLRGCSTLADPKGRALQQSTEVGFLELPYFCDNHIYHGLCPVSEDYLDEDDEQLIASFENAKNRLYKIQSALKFISALIFFLFVGCGAGPTQFSQSSREWQLFRFFVIVGCWVGIFAVTISVYGWAHIIARCEKRKIHGIDVWKKRNILLESAWWDFVAVAFLTAWSAGFVSGGWPSM</sequence>
<evidence type="ECO:0000313" key="5">
    <source>
        <dbReference type="Proteomes" id="UP000614610"/>
    </source>
</evidence>
<name>A0A6G1M1Y4_ORBOL</name>
<dbReference type="EMBL" id="WIPF01000041">
    <property type="protein sequence ID" value="KAF3221923.1"/>
    <property type="molecule type" value="Genomic_DNA"/>
</dbReference>
<keyword evidence="1" id="KW-0812">Transmembrane</keyword>
<dbReference type="OrthoDB" id="10282026at2759"/>
<gene>
    <name evidence="3" type="ORF">TWF191_006971</name>
    <name evidence="2" type="ORF">TWF679_006260</name>
</gene>
<keyword evidence="1" id="KW-0472">Membrane</keyword>
<evidence type="ECO:0000256" key="1">
    <source>
        <dbReference type="SAM" id="Phobius"/>
    </source>
</evidence>
<evidence type="ECO:0000313" key="4">
    <source>
        <dbReference type="Proteomes" id="UP000483672"/>
    </source>
</evidence>
<dbReference type="Proteomes" id="UP000614610">
    <property type="component" value="Unassembled WGS sequence"/>
</dbReference>
<evidence type="ECO:0000313" key="2">
    <source>
        <dbReference type="EMBL" id="KAF3211767.1"/>
    </source>
</evidence>
<organism evidence="2 5">
    <name type="scientific">Orbilia oligospora</name>
    <name type="common">Nematode-trapping fungus</name>
    <name type="synonym">Arthrobotrys oligospora</name>
    <dbReference type="NCBI Taxonomy" id="2813651"/>
    <lineage>
        <taxon>Eukaryota</taxon>
        <taxon>Fungi</taxon>
        <taxon>Dikarya</taxon>
        <taxon>Ascomycota</taxon>
        <taxon>Pezizomycotina</taxon>
        <taxon>Orbiliomycetes</taxon>
        <taxon>Orbiliales</taxon>
        <taxon>Orbiliaceae</taxon>
        <taxon>Orbilia</taxon>
    </lineage>
</organism>
<comment type="caution">
    <text evidence="2">The sequence shown here is derived from an EMBL/GenBank/DDBJ whole genome shotgun (WGS) entry which is preliminary data.</text>
</comment>
<protein>
    <submittedName>
        <fullName evidence="2">Uncharacterized protein</fullName>
    </submittedName>
</protein>
<feature type="transmembrane region" description="Helical" evidence="1">
    <location>
        <begin position="72"/>
        <end position="91"/>
    </location>
</feature>
<proteinExistence type="predicted"/>
<evidence type="ECO:0000313" key="3">
    <source>
        <dbReference type="EMBL" id="KAF3221923.1"/>
    </source>
</evidence>
<reference evidence="2 4" key="1">
    <citation type="submission" date="2019-06" db="EMBL/GenBank/DDBJ databases">
        <authorList>
            <person name="Palmer J.M."/>
        </authorList>
    </citation>
    <scope>NUCLEOTIDE SEQUENCE</scope>
    <source>
        <strain evidence="3 4">TWF191</strain>
        <strain evidence="2">TWF679</strain>
    </source>
</reference>